<dbReference type="EMBL" id="JAYMFH010000003">
    <property type="protein sequence ID" value="MEC4294382.1"/>
    <property type="molecule type" value="Genomic_DNA"/>
</dbReference>
<keyword evidence="3" id="KW-1185">Reference proteome</keyword>
<gene>
    <name evidence="2" type="ORF">VJ920_03540</name>
</gene>
<evidence type="ECO:0000256" key="1">
    <source>
        <dbReference type="SAM" id="MobiDB-lite"/>
    </source>
</evidence>
<reference evidence="2 3" key="1">
    <citation type="submission" date="2024-01" db="EMBL/GenBank/DDBJ databases">
        <title>novel species in genus Adlercreutzia.</title>
        <authorList>
            <person name="Liu X."/>
        </authorList>
    </citation>
    <scope>NUCLEOTIDE SEQUENCE [LARGE SCALE GENOMIC DNA]</scope>
    <source>
        <strain evidence="2 3">R22</strain>
    </source>
</reference>
<sequence length="43" mass="4910">MGNYPDSTWEGDPAAPWNQGDAPEAWEQNEDDDPRVDMMREEG</sequence>
<organism evidence="2 3">
    <name type="scientific">Adlercreutzia shanghongiae</name>
    <dbReference type="NCBI Taxonomy" id="3111773"/>
    <lineage>
        <taxon>Bacteria</taxon>
        <taxon>Bacillati</taxon>
        <taxon>Actinomycetota</taxon>
        <taxon>Coriobacteriia</taxon>
        <taxon>Eggerthellales</taxon>
        <taxon>Eggerthellaceae</taxon>
        <taxon>Adlercreutzia</taxon>
    </lineage>
</organism>
<proteinExistence type="predicted"/>
<dbReference type="Proteomes" id="UP001343724">
    <property type="component" value="Unassembled WGS sequence"/>
</dbReference>
<dbReference type="RefSeq" id="WP_326439572.1">
    <property type="nucleotide sequence ID" value="NZ_JAYMFH010000003.1"/>
</dbReference>
<accession>A0ABU6IXQ4</accession>
<evidence type="ECO:0000313" key="3">
    <source>
        <dbReference type="Proteomes" id="UP001343724"/>
    </source>
</evidence>
<protein>
    <submittedName>
        <fullName evidence="2">Uncharacterized protein</fullName>
    </submittedName>
</protein>
<comment type="caution">
    <text evidence="2">The sequence shown here is derived from an EMBL/GenBank/DDBJ whole genome shotgun (WGS) entry which is preliminary data.</text>
</comment>
<evidence type="ECO:0000313" key="2">
    <source>
        <dbReference type="EMBL" id="MEC4294382.1"/>
    </source>
</evidence>
<name>A0ABU6IXQ4_9ACTN</name>
<feature type="region of interest" description="Disordered" evidence="1">
    <location>
        <begin position="1"/>
        <end position="43"/>
    </location>
</feature>